<keyword evidence="4" id="KW-1185">Reference proteome</keyword>
<dbReference type="Proteomes" id="UP000241587">
    <property type="component" value="Unassembled WGS sequence"/>
</dbReference>
<proteinExistence type="predicted"/>
<sequence length="135" mass="15468">MSNDEPQDHDMLDSDDESAIVDSDHVIELLNYVDPNAEVILEDAEMGAIPRVQTFEGITIDWGAWNDHFEPNMTAWQATIEDADDEGSDTSRPPSPTEREGDESRRNVVENWSAVTEKKRDIGIVWDYEVEYNFY</sequence>
<feature type="compositionally biased region" description="Basic and acidic residues" evidence="1">
    <location>
        <begin position="97"/>
        <end position="106"/>
    </location>
</feature>
<dbReference type="Proteomes" id="UP000663297">
    <property type="component" value="Chromosome 4"/>
</dbReference>
<protein>
    <submittedName>
        <fullName evidence="2">Uncharacterized protein</fullName>
    </submittedName>
</protein>
<evidence type="ECO:0000313" key="4">
    <source>
        <dbReference type="Proteomes" id="UP000241587"/>
    </source>
</evidence>
<reference evidence="3" key="2">
    <citation type="submission" date="2020-11" db="EMBL/GenBank/DDBJ databases">
        <title>The chromosome-scale genome resource for two endophytic Fusarium species: F. culmorum and F. pseudograminearum.</title>
        <authorList>
            <person name="Yuan Z."/>
        </authorList>
    </citation>
    <scope>NUCLEOTIDE SEQUENCE</scope>
    <source>
        <strain evidence="3">Class2-1B</strain>
    </source>
</reference>
<dbReference type="OMA" id="IVWDYEV"/>
<organism evidence="2 4">
    <name type="scientific">Fusarium culmorum</name>
    <dbReference type="NCBI Taxonomy" id="5516"/>
    <lineage>
        <taxon>Eukaryota</taxon>
        <taxon>Fungi</taxon>
        <taxon>Dikarya</taxon>
        <taxon>Ascomycota</taxon>
        <taxon>Pezizomycotina</taxon>
        <taxon>Sordariomycetes</taxon>
        <taxon>Hypocreomycetidae</taxon>
        <taxon>Hypocreales</taxon>
        <taxon>Nectriaceae</taxon>
        <taxon>Fusarium</taxon>
    </lineage>
</organism>
<accession>A0A2T4GGC3</accession>
<reference evidence="2 4" key="1">
    <citation type="submission" date="2018-02" db="EMBL/GenBank/DDBJ databases">
        <title>Fusarium culmorum secondary metabolites in fungal-bacterial-plant interactions.</title>
        <authorList>
            <person name="Schmidt R."/>
        </authorList>
    </citation>
    <scope>NUCLEOTIDE SEQUENCE [LARGE SCALE GENOMIC DNA]</scope>
    <source>
        <strain evidence="2 4">PV</strain>
    </source>
</reference>
<dbReference type="OrthoDB" id="5073392at2759"/>
<feature type="region of interest" description="Disordered" evidence="1">
    <location>
        <begin position="80"/>
        <end position="106"/>
    </location>
</feature>
<dbReference type="EMBL" id="PVEM01000016">
    <property type="protein sequence ID" value="PTD02626.1"/>
    <property type="molecule type" value="Genomic_DNA"/>
</dbReference>
<dbReference type="EMBL" id="CP064750">
    <property type="protein sequence ID" value="QPC69034.1"/>
    <property type="molecule type" value="Genomic_DNA"/>
</dbReference>
<evidence type="ECO:0000256" key="1">
    <source>
        <dbReference type="SAM" id="MobiDB-lite"/>
    </source>
</evidence>
<evidence type="ECO:0000313" key="2">
    <source>
        <dbReference type="EMBL" id="PTD02626.1"/>
    </source>
</evidence>
<dbReference type="AlphaFoldDB" id="A0A2T4GGC3"/>
<evidence type="ECO:0000313" key="3">
    <source>
        <dbReference type="EMBL" id="QPC69034.1"/>
    </source>
</evidence>
<name>A0A2T4GGC3_FUSCU</name>
<gene>
    <name evidence="2" type="ORF">FCULG_00009200</name>
    <name evidence="3" type="ORF">HYE67_011265</name>
</gene>